<dbReference type="GO" id="GO:0000155">
    <property type="term" value="F:phosphorelay sensor kinase activity"/>
    <property type="evidence" value="ECO:0007669"/>
    <property type="project" value="InterPro"/>
</dbReference>
<dbReference type="SUPFAM" id="SSF55890">
    <property type="entry name" value="Sporulation response regulatory protein Spo0B"/>
    <property type="match status" value="1"/>
</dbReference>
<keyword evidence="7 15" id="KW-0812">Transmembrane</keyword>
<keyword evidence="9 17" id="KW-0418">Kinase</keyword>
<proteinExistence type="predicted"/>
<keyword evidence="10" id="KW-0067">ATP-binding</keyword>
<dbReference type="AlphaFoldDB" id="A0A366DV97"/>
<dbReference type="Gene3D" id="3.30.565.10">
    <property type="entry name" value="Histidine kinase-like ATPase, C-terminal domain"/>
    <property type="match status" value="1"/>
</dbReference>
<evidence type="ECO:0000256" key="1">
    <source>
        <dbReference type="ARBA" id="ARBA00000085"/>
    </source>
</evidence>
<accession>A0A366DV97</accession>
<evidence type="ECO:0000256" key="3">
    <source>
        <dbReference type="ARBA" id="ARBA00012438"/>
    </source>
</evidence>
<dbReference type="SUPFAM" id="SSF55874">
    <property type="entry name" value="ATPase domain of HSP90 chaperone/DNA topoisomerase II/histidine kinase"/>
    <property type="match status" value="1"/>
</dbReference>
<dbReference type="InterPro" id="IPR033463">
    <property type="entry name" value="sCache_3"/>
</dbReference>
<dbReference type="SUPFAM" id="SSF103190">
    <property type="entry name" value="Sensory domain-like"/>
    <property type="match status" value="1"/>
</dbReference>
<dbReference type="PANTHER" id="PTHR44936">
    <property type="entry name" value="SENSOR PROTEIN CREC"/>
    <property type="match status" value="1"/>
</dbReference>
<feature type="domain" description="Histidine kinase" evidence="16">
    <location>
        <begin position="316"/>
        <end position="419"/>
    </location>
</feature>
<feature type="transmembrane region" description="Helical" evidence="15">
    <location>
        <begin position="178"/>
        <end position="200"/>
    </location>
</feature>
<dbReference type="PANTHER" id="PTHR44936:SF10">
    <property type="entry name" value="SENSOR PROTEIN RSTB"/>
    <property type="match status" value="1"/>
</dbReference>
<dbReference type="InterPro" id="IPR050980">
    <property type="entry name" value="2C_sensor_his_kinase"/>
</dbReference>
<dbReference type="InterPro" id="IPR016120">
    <property type="entry name" value="Sig_transdc_His_kin_SpoOB"/>
</dbReference>
<dbReference type="SMART" id="SM00387">
    <property type="entry name" value="HATPase_c"/>
    <property type="match status" value="1"/>
</dbReference>
<dbReference type="PRINTS" id="PR00344">
    <property type="entry name" value="BCTRLSENSOR"/>
</dbReference>
<dbReference type="InterPro" id="IPR029151">
    <property type="entry name" value="Sensor-like_sf"/>
</dbReference>
<keyword evidence="4" id="KW-1003">Cell membrane</keyword>
<evidence type="ECO:0000256" key="6">
    <source>
        <dbReference type="ARBA" id="ARBA00022679"/>
    </source>
</evidence>
<evidence type="ECO:0000256" key="11">
    <source>
        <dbReference type="ARBA" id="ARBA00022989"/>
    </source>
</evidence>
<keyword evidence="14" id="KW-0175">Coiled coil</keyword>
<dbReference type="GO" id="GO:0005524">
    <property type="term" value="F:ATP binding"/>
    <property type="evidence" value="ECO:0007669"/>
    <property type="project" value="UniProtKB-KW"/>
</dbReference>
<keyword evidence="8" id="KW-0547">Nucleotide-binding</keyword>
<comment type="subcellular location">
    <subcellularLocation>
        <location evidence="2">Cell membrane</location>
        <topology evidence="2">Multi-pass membrane protein</topology>
    </subcellularLocation>
</comment>
<dbReference type="PROSITE" id="PS51257">
    <property type="entry name" value="PROKAR_LIPOPROTEIN"/>
    <property type="match status" value="1"/>
</dbReference>
<evidence type="ECO:0000256" key="2">
    <source>
        <dbReference type="ARBA" id="ARBA00004651"/>
    </source>
</evidence>
<dbReference type="RefSeq" id="WP_084537246.1">
    <property type="nucleotide sequence ID" value="NZ_CP107943.1"/>
</dbReference>
<reference evidence="17 18" key="1">
    <citation type="submission" date="2018-06" db="EMBL/GenBank/DDBJ databases">
        <title>Genomic Encyclopedia of Type Strains, Phase IV (KMG-IV): sequencing the most valuable type-strain genomes for metagenomic binning, comparative biology and taxonomic classification.</title>
        <authorList>
            <person name="Goeker M."/>
        </authorList>
    </citation>
    <scope>NUCLEOTIDE SEQUENCE [LARGE SCALE GENOMIC DNA]</scope>
    <source>
        <strain evidence="17 18">DSM 44599</strain>
    </source>
</reference>
<comment type="catalytic activity">
    <reaction evidence="1">
        <text>ATP + protein L-histidine = ADP + protein N-phospho-L-histidine.</text>
        <dbReference type="EC" id="2.7.13.3"/>
    </reaction>
</comment>
<feature type="coiled-coil region" evidence="14">
    <location>
        <begin position="200"/>
        <end position="227"/>
    </location>
</feature>
<keyword evidence="5" id="KW-0597">Phosphoprotein</keyword>
<name>A0A366DV97_9NOCA</name>
<evidence type="ECO:0000256" key="9">
    <source>
        <dbReference type="ARBA" id="ARBA00022777"/>
    </source>
</evidence>
<keyword evidence="13 15" id="KW-0472">Membrane</keyword>
<dbReference type="EMBL" id="QNRE01000002">
    <property type="protein sequence ID" value="RBO94013.1"/>
    <property type="molecule type" value="Genomic_DNA"/>
</dbReference>
<keyword evidence="12" id="KW-0902">Two-component regulatory system</keyword>
<evidence type="ECO:0000256" key="15">
    <source>
        <dbReference type="SAM" id="Phobius"/>
    </source>
</evidence>
<dbReference type="InterPro" id="IPR004358">
    <property type="entry name" value="Sig_transdc_His_kin-like_C"/>
</dbReference>
<evidence type="ECO:0000256" key="7">
    <source>
        <dbReference type="ARBA" id="ARBA00022692"/>
    </source>
</evidence>
<evidence type="ECO:0000256" key="12">
    <source>
        <dbReference type="ARBA" id="ARBA00023012"/>
    </source>
</evidence>
<evidence type="ECO:0000256" key="5">
    <source>
        <dbReference type="ARBA" id="ARBA00022553"/>
    </source>
</evidence>
<gene>
    <name evidence="17" type="ORF">DFR74_102433</name>
</gene>
<evidence type="ECO:0000256" key="14">
    <source>
        <dbReference type="SAM" id="Coils"/>
    </source>
</evidence>
<sequence length="433" mass="45729">MPLADRVRSPRLRGALILLVQCGVVLACVAATTLAASAVQERHIRTATEERVLAVSRSLAELDQVRAALGSPAAAAELQPLAELIRQASRVDYVVVTDAEGIRLTHPDPAERGRPVSTDPSAVLAGETFLGTESGTLGPTLRAKVPVYQSDSPGAPVIGIASVGILESEIAADHEESLFALVPWILAALAVGCLAAGLLAHLVNRRVRRLEDEVVELSVQRRIARALRDQTHEFRTRLHIIYGLVESDDAAGALAYIADLAPVAHTDGTGPELDDARVRALLDAAAAEFAEQGGRLEIDPLSEVDRTGIDADDLTVLSNLVRNAVEAAGPDGMVRVRIHADGTEFDLVVSDSGPGIPDDAMPRLFRHGFTTKHPTDEVSSRGVGLALVLRIVRRRGGHIDVGSSDLGGARFEVRMPAGGARDAVESAATKVST</sequence>
<evidence type="ECO:0000256" key="10">
    <source>
        <dbReference type="ARBA" id="ARBA00022840"/>
    </source>
</evidence>
<dbReference type="InterPro" id="IPR005467">
    <property type="entry name" value="His_kinase_dom"/>
</dbReference>
<dbReference type="Pfam" id="PF02518">
    <property type="entry name" value="HATPase_c"/>
    <property type="match status" value="1"/>
</dbReference>
<evidence type="ECO:0000256" key="13">
    <source>
        <dbReference type="ARBA" id="ARBA00023136"/>
    </source>
</evidence>
<comment type="caution">
    <text evidence="17">The sequence shown here is derived from an EMBL/GenBank/DDBJ whole genome shotgun (WGS) entry which is preliminary data.</text>
</comment>
<protein>
    <recommendedName>
        <fullName evidence="3">histidine kinase</fullName>
        <ecNumber evidence="3">2.7.13.3</ecNumber>
    </recommendedName>
</protein>
<evidence type="ECO:0000256" key="4">
    <source>
        <dbReference type="ARBA" id="ARBA00022475"/>
    </source>
</evidence>
<organism evidence="17 18">
    <name type="scientific">Nocardia puris</name>
    <dbReference type="NCBI Taxonomy" id="208602"/>
    <lineage>
        <taxon>Bacteria</taxon>
        <taxon>Bacillati</taxon>
        <taxon>Actinomycetota</taxon>
        <taxon>Actinomycetes</taxon>
        <taxon>Mycobacteriales</taxon>
        <taxon>Nocardiaceae</taxon>
        <taxon>Nocardia</taxon>
    </lineage>
</organism>
<dbReference type="EC" id="2.7.13.3" evidence="3"/>
<evidence type="ECO:0000313" key="18">
    <source>
        <dbReference type="Proteomes" id="UP000252586"/>
    </source>
</evidence>
<dbReference type="GO" id="GO:0005886">
    <property type="term" value="C:plasma membrane"/>
    <property type="evidence" value="ECO:0007669"/>
    <property type="project" value="UniProtKB-SubCell"/>
</dbReference>
<keyword evidence="11 15" id="KW-1133">Transmembrane helix</keyword>
<keyword evidence="6" id="KW-0808">Transferase</keyword>
<evidence type="ECO:0000313" key="17">
    <source>
        <dbReference type="EMBL" id="RBO94013.1"/>
    </source>
</evidence>
<evidence type="ECO:0000256" key="8">
    <source>
        <dbReference type="ARBA" id="ARBA00022741"/>
    </source>
</evidence>
<dbReference type="Proteomes" id="UP000252586">
    <property type="component" value="Unassembled WGS sequence"/>
</dbReference>
<dbReference type="Pfam" id="PF17203">
    <property type="entry name" value="sCache_3_2"/>
    <property type="match status" value="1"/>
</dbReference>
<dbReference type="Gene3D" id="3.30.450.20">
    <property type="entry name" value="PAS domain"/>
    <property type="match status" value="1"/>
</dbReference>
<keyword evidence="18" id="KW-1185">Reference proteome</keyword>
<dbReference type="OrthoDB" id="9792686at2"/>
<dbReference type="STRING" id="1210090.GCA_001613185_00191"/>
<dbReference type="PROSITE" id="PS50109">
    <property type="entry name" value="HIS_KIN"/>
    <property type="match status" value="1"/>
</dbReference>
<dbReference type="InterPro" id="IPR036890">
    <property type="entry name" value="HATPase_C_sf"/>
</dbReference>
<dbReference type="InterPro" id="IPR003594">
    <property type="entry name" value="HATPase_dom"/>
</dbReference>
<evidence type="ECO:0000259" key="16">
    <source>
        <dbReference type="PROSITE" id="PS50109"/>
    </source>
</evidence>